<keyword evidence="3" id="KW-1185">Reference proteome</keyword>
<dbReference type="PANTHER" id="PTHR48010">
    <property type="entry name" value="OS05G0588300 PROTEIN"/>
    <property type="match status" value="1"/>
</dbReference>
<feature type="domain" description="Protein kinase" evidence="1">
    <location>
        <begin position="74"/>
        <end position="332"/>
    </location>
</feature>
<dbReference type="InterPro" id="IPR050994">
    <property type="entry name" value="At_inactive_RLKs"/>
</dbReference>
<evidence type="ECO:0000313" key="3">
    <source>
        <dbReference type="Proteomes" id="UP001318860"/>
    </source>
</evidence>
<dbReference type="Gene3D" id="3.30.200.20">
    <property type="entry name" value="Phosphorylase Kinase, domain 1"/>
    <property type="match status" value="1"/>
</dbReference>
<reference evidence="2 3" key="1">
    <citation type="journal article" date="2021" name="Comput. Struct. Biotechnol. J.">
        <title>De novo genome assembly of the potent medicinal plant Rehmannia glutinosa using nanopore technology.</title>
        <authorList>
            <person name="Ma L."/>
            <person name="Dong C."/>
            <person name="Song C."/>
            <person name="Wang X."/>
            <person name="Zheng X."/>
            <person name="Niu Y."/>
            <person name="Chen S."/>
            <person name="Feng W."/>
        </authorList>
    </citation>
    <scope>NUCLEOTIDE SEQUENCE [LARGE SCALE GENOMIC DNA]</scope>
    <source>
        <strain evidence="2">DH-2019</strain>
    </source>
</reference>
<dbReference type="Gene3D" id="1.10.510.10">
    <property type="entry name" value="Transferase(Phosphotransferase) domain 1"/>
    <property type="match status" value="2"/>
</dbReference>
<organism evidence="2 3">
    <name type="scientific">Rehmannia glutinosa</name>
    <name type="common">Chinese foxglove</name>
    <dbReference type="NCBI Taxonomy" id="99300"/>
    <lineage>
        <taxon>Eukaryota</taxon>
        <taxon>Viridiplantae</taxon>
        <taxon>Streptophyta</taxon>
        <taxon>Embryophyta</taxon>
        <taxon>Tracheophyta</taxon>
        <taxon>Spermatophyta</taxon>
        <taxon>Magnoliopsida</taxon>
        <taxon>eudicotyledons</taxon>
        <taxon>Gunneridae</taxon>
        <taxon>Pentapetalae</taxon>
        <taxon>asterids</taxon>
        <taxon>lamiids</taxon>
        <taxon>Lamiales</taxon>
        <taxon>Orobanchaceae</taxon>
        <taxon>Rehmannieae</taxon>
        <taxon>Rehmannia</taxon>
    </lineage>
</organism>
<dbReference type="PROSITE" id="PS50011">
    <property type="entry name" value="PROTEIN_KINASE_DOM"/>
    <property type="match status" value="1"/>
</dbReference>
<dbReference type="Proteomes" id="UP001318860">
    <property type="component" value="Unassembled WGS sequence"/>
</dbReference>
<dbReference type="EMBL" id="JABTTQ020000005">
    <property type="protein sequence ID" value="KAK6155605.1"/>
    <property type="molecule type" value="Genomic_DNA"/>
</dbReference>
<dbReference type="Pfam" id="PF07714">
    <property type="entry name" value="PK_Tyr_Ser-Thr"/>
    <property type="match status" value="2"/>
</dbReference>
<dbReference type="InterPro" id="IPR001245">
    <property type="entry name" value="Ser-Thr/Tyr_kinase_cat_dom"/>
</dbReference>
<dbReference type="InterPro" id="IPR000719">
    <property type="entry name" value="Prot_kinase_dom"/>
</dbReference>
<gene>
    <name evidence="2" type="ORF">DH2020_009853</name>
</gene>
<dbReference type="InterPro" id="IPR011009">
    <property type="entry name" value="Kinase-like_dom_sf"/>
</dbReference>
<protein>
    <recommendedName>
        <fullName evidence="1">Protein kinase domain-containing protein</fullName>
    </recommendedName>
</protein>
<proteinExistence type="predicted"/>
<name>A0ABR0X9V2_REHGL</name>
<dbReference type="PANTHER" id="PTHR48010:SF6">
    <property type="entry name" value="OS01G0223600 PROTEIN"/>
    <property type="match status" value="1"/>
</dbReference>
<dbReference type="SUPFAM" id="SSF56112">
    <property type="entry name" value="Protein kinase-like (PK-like)"/>
    <property type="match status" value="2"/>
</dbReference>
<sequence length="526" mass="59760">MSIIYDNWERLVAAVVKREEIWQLCHEHSRSPSICSESSDFSDCFQLEKIQESSVPKLVFHGSSTHGFTLKDTLKAEQELGKGTFGTTTLARLLHDIKFPDHEFLARGTQVVMKLLNEVKVTEEEFKQQMKVLANCRHENVSAPRGYYFSNTADGKLVVYDYHSRGSVSDMLRGNKGHANWESRLKIAIGAARGIAHIHTRFGGKLAHGNIKASNIFLNSQNYGCVSEFSLSGITEEPRHSGALGYHPPIYYFDDVPQEGDIYSFGILLVELLTGKSPMEAQGFDQDMHLVSWARSIKSQEWTSKLFDKSLKRPIRYEKDVLEMMETEIPGVHLPSVTDWEAVRAILGSHFRSMARVPADYFAVQDLSEMKEMLEVAVRCLAVSPGFGPKMSDVVLMLEDIGKHYHNPGNKERTSISWYTDLKSYAEVSKLKPSDVYSFGVLMIELVTRRSPLHYTGRHETFVDWAIHNARYEWTAIVFDTGLLKDPLVKQRMWDMLGVALSCVKKEPEERPNMEDVVKMLESLPI</sequence>
<evidence type="ECO:0000313" key="2">
    <source>
        <dbReference type="EMBL" id="KAK6155605.1"/>
    </source>
</evidence>
<comment type="caution">
    <text evidence="2">The sequence shown here is derived from an EMBL/GenBank/DDBJ whole genome shotgun (WGS) entry which is preliminary data.</text>
</comment>
<accession>A0ABR0X9V2</accession>
<evidence type="ECO:0000259" key="1">
    <source>
        <dbReference type="PROSITE" id="PS50011"/>
    </source>
</evidence>